<comment type="caution">
    <text evidence="1">The sequence shown here is derived from an EMBL/GenBank/DDBJ whole genome shotgun (WGS) entry which is preliminary data.</text>
</comment>
<sequence>MAFYLDMTSVLDTFKSEVTVISEAQGQWIDGQWVEDAEGERKTFYEPFVPNDRIGVYSLVDILRETGHIEQYNAVWISAQAYPLGTIVEHKATKYKVANIQDLTDYSNVTLYYLQSEVNDNGINKL</sequence>
<protein>
    <recommendedName>
        <fullName evidence="2">Prophage protein</fullName>
    </recommendedName>
</protein>
<evidence type="ECO:0000313" key="1">
    <source>
        <dbReference type="EMBL" id="GET05092.1"/>
    </source>
</evidence>
<accession>A0A6F9XIL1</accession>
<dbReference type="AlphaFoldDB" id="A0A6F9XIL1"/>
<gene>
    <name evidence="1" type="ORF">SY212_01220</name>
</gene>
<proteinExistence type="predicted"/>
<dbReference type="RefSeq" id="WP_225440908.1">
    <property type="nucleotide sequence ID" value="NZ_BLAM01000017.1"/>
</dbReference>
<dbReference type="Proteomes" id="UP000494265">
    <property type="component" value="Unassembled WGS sequence"/>
</dbReference>
<evidence type="ECO:0008006" key="2">
    <source>
        <dbReference type="Google" id="ProtNLM"/>
    </source>
</evidence>
<name>A0A6F9XIL1_9LACO</name>
<reference evidence="1" key="1">
    <citation type="submission" date="2019-10" db="EMBL/GenBank/DDBJ databases">
        <title>Lactobacillus agilis SY212 Whole Genome Sequencing Project.</title>
        <authorList>
            <person name="Suzuki S."/>
            <person name="Endo A."/>
            <person name="Maeno S."/>
            <person name="Shiwa Y."/>
            <person name="Matsutani M."/>
            <person name="Kajikawa A."/>
        </authorList>
    </citation>
    <scope>NUCLEOTIDE SEQUENCE</scope>
    <source>
        <strain evidence="1">SY212</strain>
    </source>
</reference>
<dbReference type="EMBL" id="BLAM01000017">
    <property type="protein sequence ID" value="GET05092.1"/>
    <property type="molecule type" value="Genomic_DNA"/>
</dbReference>
<organism evidence="1">
    <name type="scientific">Ligilactobacillus agilis</name>
    <dbReference type="NCBI Taxonomy" id="1601"/>
    <lineage>
        <taxon>Bacteria</taxon>
        <taxon>Bacillati</taxon>
        <taxon>Bacillota</taxon>
        <taxon>Bacilli</taxon>
        <taxon>Lactobacillales</taxon>
        <taxon>Lactobacillaceae</taxon>
        <taxon>Ligilactobacillus</taxon>
    </lineage>
</organism>